<protein>
    <submittedName>
        <fullName evidence="2">Glycosyltransferase</fullName>
        <ecNumber evidence="2">2.4.-.-</ecNumber>
    </submittedName>
</protein>
<dbReference type="Pfam" id="PF00535">
    <property type="entry name" value="Glycos_transf_2"/>
    <property type="match status" value="1"/>
</dbReference>
<dbReference type="Gene3D" id="1.25.40.10">
    <property type="entry name" value="Tetratricopeptide repeat domain"/>
    <property type="match status" value="1"/>
</dbReference>
<evidence type="ECO:0000313" key="2">
    <source>
        <dbReference type="EMBL" id="MFB9376590.1"/>
    </source>
</evidence>
<dbReference type="Proteomes" id="UP001589748">
    <property type="component" value="Unassembled WGS sequence"/>
</dbReference>
<name>A0ABV5LR68_9ACTN</name>
<accession>A0ABV5LR68</accession>
<dbReference type="SUPFAM" id="SSF53448">
    <property type="entry name" value="Nucleotide-diphospho-sugar transferases"/>
    <property type="match status" value="1"/>
</dbReference>
<dbReference type="Gene3D" id="3.90.550.10">
    <property type="entry name" value="Spore Coat Polysaccharide Biosynthesis Protein SpsA, Chain A"/>
    <property type="match status" value="1"/>
</dbReference>
<reference evidence="2 3" key="1">
    <citation type="submission" date="2024-09" db="EMBL/GenBank/DDBJ databases">
        <authorList>
            <person name="Sun Q."/>
            <person name="Mori K."/>
        </authorList>
    </citation>
    <scope>NUCLEOTIDE SEQUENCE [LARGE SCALE GENOMIC DNA]</scope>
    <source>
        <strain evidence="2 3">TISTR 1856</strain>
    </source>
</reference>
<dbReference type="RefSeq" id="WP_380138108.1">
    <property type="nucleotide sequence ID" value="NZ_JBHLUI010000009.1"/>
</dbReference>
<dbReference type="PANTHER" id="PTHR43630">
    <property type="entry name" value="POLY-BETA-1,6-N-ACETYL-D-GLUCOSAMINE SYNTHASE"/>
    <property type="match status" value="1"/>
</dbReference>
<dbReference type="InterPro" id="IPR029044">
    <property type="entry name" value="Nucleotide-diphossugar_trans"/>
</dbReference>
<gene>
    <name evidence="2" type="ORF">ACFFVI_06380</name>
</gene>
<dbReference type="InterPro" id="IPR011990">
    <property type="entry name" value="TPR-like_helical_dom_sf"/>
</dbReference>
<feature type="domain" description="Glycosyltransferase 2-like" evidence="1">
    <location>
        <begin position="5"/>
        <end position="87"/>
    </location>
</feature>
<keyword evidence="3" id="KW-1185">Reference proteome</keyword>
<evidence type="ECO:0000259" key="1">
    <source>
        <dbReference type="Pfam" id="PF00535"/>
    </source>
</evidence>
<dbReference type="GO" id="GO:0016757">
    <property type="term" value="F:glycosyltransferase activity"/>
    <property type="evidence" value="ECO:0007669"/>
    <property type="project" value="UniProtKB-KW"/>
</dbReference>
<dbReference type="EC" id="2.4.-.-" evidence="2"/>
<dbReference type="SUPFAM" id="SSF48452">
    <property type="entry name" value="TPR-like"/>
    <property type="match status" value="1"/>
</dbReference>
<proteinExistence type="predicted"/>
<keyword evidence="2" id="KW-0328">Glycosyltransferase</keyword>
<comment type="caution">
    <text evidence="2">The sequence shown here is derived from an EMBL/GenBank/DDBJ whole genome shotgun (WGS) entry which is preliminary data.</text>
</comment>
<dbReference type="PANTHER" id="PTHR43630:SF2">
    <property type="entry name" value="GLYCOSYLTRANSFERASE"/>
    <property type="match status" value="1"/>
</dbReference>
<dbReference type="InterPro" id="IPR001173">
    <property type="entry name" value="Glyco_trans_2-like"/>
</dbReference>
<sequence>MSTLSVCLIVRDEERHLTDCLASLDGLADQVVVVDTGSLDATREIARRAGAVLGEHPWAGDFAAARNTALDLATGEWVLSLDADERLLGDPSGLRAALDASGPASWSVEFDDHDARSGPYRFRAPRLFRRAGTRWVGRVHERPVAAGVDLTTWPLDPAVLTIRHLGYRDLDVVQGKAVRNLQIARSAVAAALDTADADLPVLLLDLGRSALSAGELQTAVDALEALRDLVPDGSLRRRGTDFLVRVLIVAGEYPVALHLVEELDRGDAWVRWLRGQALGLSGRADEALEELDGMNGAGELRDLSGCRYDPAPLTAFRDLCRRLSAAV</sequence>
<dbReference type="CDD" id="cd02511">
    <property type="entry name" value="Beta4Glucosyltransferase"/>
    <property type="match status" value="1"/>
</dbReference>
<dbReference type="EMBL" id="JBHMDM010000003">
    <property type="protein sequence ID" value="MFB9376590.1"/>
    <property type="molecule type" value="Genomic_DNA"/>
</dbReference>
<organism evidence="2 3">
    <name type="scientific">Kineococcus gynurae</name>
    <dbReference type="NCBI Taxonomy" id="452979"/>
    <lineage>
        <taxon>Bacteria</taxon>
        <taxon>Bacillati</taxon>
        <taxon>Actinomycetota</taxon>
        <taxon>Actinomycetes</taxon>
        <taxon>Kineosporiales</taxon>
        <taxon>Kineosporiaceae</taxon>
        <taxon>Kineococcus</taxon>
    </lineage>
</organism>
<keyword evidence="2" id="KW-0808">Transferase</keyword>
<evidence type="ECO:0000313" key="3">
    <source>
        <dbReference type="Proteomes" id="UP001589748"/>
    </source>
</evidence>